<reference evidence="7" key="1">
    <citation type="submission" date="2021-01" db="UniProtKB">
        <authorList>
            <consortium name="EnsemblMetazoa"/>
        </authorList>
    </citation>
    <scope>IDENTIFICATION</scope>
</reference>
<dbReference type="OrthoDB" id="10051896at2759"/>
<dbReference type="PANTHER" id="PTHR24276:SF98">
    <property type="entry name" value="FI18310P1-RELATED"/>
    <property type="match status" value="1"/>
</dbReference>
<evidence type="ECO:0000256" key="3">
    <source>
        <dbReference type="ARBA" id="ARBA00022801"/>
    </source>
</evidence>
<dbReference type="CDD" id="cd00190">
    <property type="entry name" value="Tryp_SPc"/>
    <property type="match status" value="1"/>
</dbReference>
<dbReference type="PROSITE" id="PS50240">
    <property type="entry name" value="TRYPSIN_DOM"/>
    <property type="match status" value="1"/>
</dbReference>
<accession>A0A7M7IV72</accession>
<dbReference type="SMART" id="SM00020">
    <property type="entry name" value="Tryp_SPc"/>
    <property type="match status" value="1"/>
</dbReference>
<keyword evidence="3" id="KW-0378">Hydrolase</keyword>
<dbReference type="GO" id="GO:0004252">
    <property type="term" value="F:serine-type endopeptidase activity"/>
    <property type="evidence" value="ECO:0007669"/>
    <property type="project" value="InterPro"/>
</dbReference>
<keyword evidence="4" id="KW-0720">Serine protease</keyword>
<feature type="domain" description="Peptidase S1" evidence="6">
    <location>
        <begin position="84"/>
        <end position="311"/>
    </location>
</feature>
<keyword evidence="2" id="KW-0645">Protease</keyword>
<dbReference type="InterPro" id="IPR043504">
    <property type="entry name" value="Peptidase_S1_PA_chymotrypsin"/>
</dbReference>
<keyword evidence="5" id="KW-1015">Disulfide bond</keyword>
<dbReference type="SUPFAM" id="SSF50494">
    <property type="entry name" value="Trypsin-like serine proteases"/>
    <property type="match status" value="1"/>
</dbReference>
<comment type="similarity">
    <text evidence="1">Belongs to the peptidase S1 family.</text>
</comment>
<dbReference type="InterPro" id="IPR018114">
    <property type="entry name" value="TRYPSIN_HIS"/>
</dbReference>
<dbReference type="EnsemblMetazoa" id="XM_016989611">
    <property type="protein sequence ID" value="XP_016845100"/>
    <property type="gene ID" value="LOC107982130"/>
</dbReference>
<dbReference type="FunFam" id="2.40.10.10:FF:000068">
    <property type="entry name" value="transmembrane protease serine 2"/>
    <property type="match status" value="1"/>
</dbReference>
<dbReference type="GeneID" id="107982130"/>
<dbReference type="PROSITE" id="PS00134">
    <property type="entry name" value="TRYPSIN_HIS"/>
    <property type="match status" value="1"/>
</dbReference>
<dbReference type="InterPro" id="IPR001254">
    <property type="entry name" value="Trypsin_dom"/>
</dbReference>
<dbReference type="PRINTS" id="PR00722">
    <property type="entry name" value="CHYMOTRYPSIN"/>
</dbReference>
<name>A0A7M7IV72_NASVI</name>
<evidence type="ECO:0000259" key="6">
    <source>
        <dbReference type="PROSITE" id="PS50240"/>
    </source>
</evidence>
<proteinExistence type="inferred from homology"/>
<dbReference type="InterPro" id="IPR001314">
    <property type="entry name" value="Peptidase_S1A"/>
</dbReference>
<dbReference type="SMR" id="A0A7M7IV72"/>
<sequence>MREREDFFRARVRVSPAIIFIISEIHIYIQRVQSVWERHTAGLAFTRAYATCIPVMKCLWLALFAVACGNCFSQQIDKYNKSRVVGGSYISIKEAPHQAQIISEDDTVCGASIISEYWLVSAAHCFVGNQEELTITTGSSYSFSGERHEIEKFIVHPKYSWHNHNDHDISLIKVKRPIEFNERQRPISLASEPPRVGDRMKISGYGWESLRKKRKLRQQLRRLKSVELKVVNQKTCARRYTEIYAVVTANSFCARGGSEFGACTADSGGPGIINGKLAGIVSAGYECNTSYYPGIFTRVDLYRKWIEKETGSRML</sequence>
<dbReference type="PANTHER" id="PTHR24276">
    <property type="entry name" value="POLYSERASE-RELATED"/>
    <property type="match status" value="1"/>
</dbReference>
<dbReference type="KEGG" id="nvi:107982130"/>
<dbReference type="InterPro" id="IPR050430">
    <property type="entry name" value="Peptidase_S1"/>
</dbReference>
<evidence type="ECO:0000313" key="7">
    <source>
        <dbReference type="EnsemblMetazoa" id="XP_016845100"/>
    </source>
</evidence>
<dbReference type="Pfam" id="PF00089">
    <property type="entry name" value="Trypsin"/>
    <property type="match status" value="1"/>
</dbReference>
<dbReference type="Proteomes" id="UP000002358">
    <property type="component" value="Chromosome 1"/>
</dbReference>
<dbReference type="Gene3D" id="2.40.10.10">
    <property type="entry name" value="Trypsin-like serine proteases"/>
    <property type="match status" value="1"/>
</dbReference>
<organism evidence="7 8">
    <name type="scientific">Nasonia vitripennis</name>
    <name type="common">Parasitic wasp</name>
    <dbReference type="NCBI Taxonomy" id="7425"/>
    <lineage>
        <taxon>Eukaryota</taxon>
        <taxon>Metazoa</taxon>
        <taxon>Ecdysozoa</taxon>
        <taxon>Arthropoda</taxon>
        <taxon>Hexapoda</taxon>
        <taxon>Insecta</taxon>
        <taxon>Pterygota</taxon>
        <taxon>Neoptera</taxon>
        <taxon>Endopterygota</taxon>
        <taxon>Hymenoptera</taxon>
        <taxon>Apocrita</taxon>
        <taxon>Proctotrupomorpha</taxon>
        <taxon>Chalcidoidea</taxon>
        <taxon>Pteromalidae</taxon>
        <taxon>Pteromalinae</taxon>
        <taxon>Nasonia</taxon>
    </lineage>
</organism>
<dbReference type="InParanoid" id="A0A7M7IV72"/>
<keyword evidence="8" id="KW-1185">Reference proteome</keyword>
<evidence type="ECO:0000256" key="2">
    <source>
        <dbReference type="ARBA" id="ARBA00022670"/>
    </source>
</evidence>
<evidence type="ECO:0000313" key="8">
    <source>
        <dbReference type="Proteomes" id="UP000002358"/>
    </source>
</evidence>
<dbReference type="RefSeq" id="XP_016845100.1">
    <property type="nucleotide sequence ID" value="XM_016989611.2"/>
</dbReference>
<evidence type="ECO:0000256" key="1">
    <source>
        <dbReference type="ARBA" id="ARBA00007664"/>
    </source>
</evidence>
<evidence type="ECO:0000256" key="4">
    <source>
        <dbReference type="ARBA" id="ARBA00022825"/>
    </source>
</evidence>
<dbReference type="GO" id="GO:0006508">
    <property type="term" value="P:proteolysis"/>
    <property type="evidence" value="ECO:0007669"/>
    <property type="project" value="UniProtKB-KW"/>
</dbReference>
<dbReference type="InterPro" id="IPR009003">
    <property type="entry name" value="Peptidase_S1_PA"/>
</dbReference>
<protein>
    <recommendedName>
        <fullName evidence="6">Peptidase S1 domain-containing protein</fullName>
    </recommendedName>
</protein>
<dbReference type="AlphaFoldDB" id="A0A7M7IV72"/>
<evidence type="ECO:0000256" key="5">
    <source>
        <dbReference type="ARBA" id="ARBA00023157"/>
    </source>
</evidence>